<accession>A0ACB8UW58</accession>
<dbReference type="EMBL" id="JALBCA010000050">
    <property type="protein sequence ID" value="KAI2386214.1"/>
    <property type="molecule type" value="Genomic_DNA"/>
</dbReference>
<sequence>MSVLEPSSTPLNLRDAPGAFPDQPDDSENAGVASDLASLSRAVYARKSEYVREKKVRIRIGTWNVAALPGTEQDLGKWFGTPPFGVTKQEECAVDEPGLISGHGRNADGNGNQSSQSERNVDNEDQTTRTGDGIIDIFALGLQEIVDVSSPAETLRPYVDPAPSNRWKDAVQKALPPGYTLVSSQQLTGLLLLVYASDLIAPSISSVSSTSVGTGLMGYMGNKGAVATRIVLGGTTRVVFVNCHLAAGAEKASIDRRNWDASQVLMRTRFDPVDEEDDHLFSTPNQDLGDEDFAFWFGDLNYRLDDIPGDDVRRLLHLHTANNFGSLPNRKPQDHEDNQTQLPQHDGNDDDSSDIAISMEDNDVDPYQDPASLVTTLSSLLPHDQLRAQQRERKAFFEGWREDEIRFLPTYKYDVGRVGQFDSSEKQRGPSWCDRILFRTKQDYLEYQRRTNETEASKRRDDEMKSLGLDQEAEDNSVLFDYDPELDGADDDGSVDSADNITSDTLKKTDNKNPVDVICYTSHQGIVSSDHKPLHADFVLTYDAIVQSLKAKVHQEVARELDKAENEARPDITIVIDQPVGVSGDGPPVSSVAHDRDTVNFGPVRYDVPVSRSLTLANTGSVPATFSFRYRSVAGDEDPRVSPPWLLLRVDWPEDTQASTVNAPKEYTLPPGESAHVQLILCIFDLDFVRKLNTSKAEVEDVLVLRVSNGRDHFISVRGKWLPTCFGFSLNELTRVHEEGIRNLDTFTLSSITTESDSNENVRTSAPRELFRLTEAISELTERAVAEWDMVATGEDNARPWLSGDRAGWPFDSGTWTLKDHCVRYKLVGLIREGLDTGTSFFSQFGPEIPSRHRVELLAETLLSFLRSMPDGLITQDLWAELNRVVFGPDKAKLAPLSTDQSQSRILDVLSSSPAHSVSFTFLTFMLNRIANEVLPLIPASVSTQMSPTTVKTPSIFSARTSTDISEPTPVSPSVLTQPRTSISFPFRLKPRSRTLSSSEGGDVPDLGLGGLTIQPTSTAYNITLARRRAVNRAFAETFTNVIFSKDIAVPEKDREKRVLAEKKRSVIEPFLRSEDGS</sequence>
<protein>
    <submittedName>
        <fullName evidence="1">Uncharacterized protein</fullName>
    </submittedName>
</protein>
<comment type="caution">
    <text evidence="1">The sequence shown here is derived from an EMBL/GenBank/DDBJ whole genome shotgun (WGS) entry which is preliminary data.</text>
</comment>
<reference evidence="1" key="1">
    <citation type="journal article" date="2022" name="bioRxiv">
        <title>Population genetic analysis of Ophidiomyces ophidiicola, the causative agent of snake fungal disease, indicates recent introductions to the USA.</title>
        <authorList>
            <person name="Ladner J.T."/>
            <person name="Palmer J.M."/>
            <person name="Ettinger C.L."/>
            <person name="Stajich J.E."/>
            <person name="Farrell T.M."/>
            <person name="Glorioso B.M."/>
            <person name="Lawson B."/>
            <person name="Price S.J."/>
            <person name="Stengle A.G."/>
            <person name="Grear D.A."/>
            <person name="Lorch J.M."/>
        </authorList>
    </citation>
    <scope>NUCLEOTIDE SEQUENCE</scope>
    <source>
        <strain evidence="1">NWHC 24266-5</strain>
    </source>
</reference>
<name>A0ACB8UW58_9EURO</name>
<evidence type="ECO:0000313" key="1">
    <source>
        <dbReference type="EMBL" id="KAI2386214.1"/>
    </source>
</evidence>
<organism evidence="1">
    <name type="scientific">Ophidiomyces ophidiicola</name>
    <dbReference type="NCBI Taxonomy" id="1387563"/>
    <lineage>
        <taxon>Eukaryota</taxon>
        <taxon>Fungi</taxon>
        <taxon>Dikarya</taxon>
        <taxon>Ascomycota</taxon>
        <taxon>Pezizomycotina</taxon>
        <taxon>Eurotiomycetes</taxon>
        <taxon>Eurotiomycetidae</taxon>
        <taxon>Onygenales</taxon>
        <taxon>Onygenaceae</taxon>
        <taxon>Ophidiomyces</taxon>
    </lineage>
</organism>
<gene>
    <name evidence="1" type="ORF">LOY88_003684</name>
</gene>
<proteinExistence type="predicted"/>